<feature type="domain" description="EamA" evidence="7">
    <location>
        <begin position="190"/>
        <end position="328"/>
    </location>
</feature>
<dbReference type="OMA" id="FTLCVER"/>
<evidence type="ECO:0000313" key="8">
    <source>
        <dbReference type="EMBL" id="KYP42106.1"/>
    </source>
</evidence>
<dbReference type="InterPro" id="IPR037185">
    <property type="entry name" value="EmrE-like"/>
</dbReference>
<feature type="transmembrane region" description="Helical" evidence="6">
    <location>
        <begin position="309"/>
        <end position="330"/>
    </location>
</feature>
<feature type="transmembrane region" description="Helical" evidence="6">
    <location>
        <begin position="12"/>
        <end position="31"/>
    </location>
</feature>
<dbReference type="GO" id="GO:0022857">
    <property type="term" value="F:transmembrane transporter activity"/>
    <property type="evidence" value="ECO:0007669"/>
    <property type="project" value="InterPro"/>
</dbReference>
<dbReference type="Proteomes" id="UP000075243">
    <property type="component" value="Unassembled WGS sequence"/>
</dbReference>
<comment type="subcellular location">
    <subcellularLocation>
        <location evidence="1 6">Membrane</location>
        <topology evidence="1 6">Multi-pass membrane protein</topology>
    </subcellularLocation>
</comment>
<feature type="transmembrane region" description="Helical" evidence="6">
    <location>
        <begin position="284"/>
        <end position="303"/>
    </location>
</feature>
<evidence type="ECO:0000256" key="1">
    <source>
        <dbReference type="ARBA" id="ARBA00004141"/>
    </source>
</evidence>
<proteinExistence type="inferred from homology"/>
<dbReference type="PANTHER" id="PTHR31218">
    <property type="entry name" value="WAT1-RELATED PROTEIN"/>
    <property type="match status" value="1"/>
</dbReference>
<feature type="transmembrane region" description="Helical" evidence="6">
    <location>
        <begin position="220"/>
        <end position="239"/>
    </location>
</feature>
<feature type="transmembrane region" description="Helical" evidence="6">
    <location>
        <begin position="189"/>
        <end position="208"/>
    </location>
</feature>
<evidence type="ECO:0000313" key="9">
    <source>
        <dbReference type="Proteomes" id="UP000075243"/>
    </source>
</evidence>
<evidence type="ECO:0000256" key="3">
    <source>
        <dbReference type="ARBA" id="ARBA00022692"/>
    </source>
</evidence>
<keyword evidence="4 6" id="KW-1133">Transmembrane helix</keyword>
<feature type="transmembrane region" description="Helical" evidence="6">
    <location>
        <begin position="72"/>
        <end position="92"/>
    </location>
</feature>
<keyword evidence="9" id="KW-1185">Reference proteome</keyword>
<evidence type="ECO:0000256" key="5">
    <source>
        <dbReference type="ARBA" id="ARBA00023136"/>
    </source>
</evidence>
<dbReference type="InterPro" id="IPR000620">
    <property type="entry name" value="EamA_dom"/>
</dbReference>
<protein>
    <recommendedName>
        <fullName evidence="6">WAT1-related protein</fullName>
    </recommendedName>
</protein>
<evidence type="ECO:0000259" key="7">
    <source>
        <dbReference type="Pfam" id="PF00892"/>
    </source>
</evidence>
<evidence type="ECO:0000256" key="4">
    <source>
        <dbReference type="ARBA" id="ARBA00022989"/>
    </source>
</evidence>
<organism evidence="8 9">
    <name type="scientific">Cajanus cajan</name>
    <name type="common">Pigeon pea</name>
    <name type="synonym">Cajanus indicus</name>
    <dbReference type="NCBI Taxonomy" id="3821"/>
    <lineage>
        <taxon>Eukaryota</taxon>
        <taxon>Viridiplantae</taxon>
        <taxon>Streptophyta</taxon>
        <taxon>Embryophyta</taxon>
        <taxon>Tracheophyta</taxon>
        <taxon>Spermatophyta</taxon>
        <taxon>Magnoliopsida</taxon>
        <taxon>eudicotyledons</taxon>
        <taxon>Gunneridae</taxon>
        <taxon>Pentapetalae</taxon>
        <taxon>rosids</taxon>
        <taxon>fabids</taxon>
        <taxon>Fabales</taxon>
        <taxon>Fabaceae</taxon>
        <taxon>Papilionoideae</taxon>
        <taxon>50 kb inversion clade</taxon>
        <taxon>NPAAA clade</taxon>
        <taxon>indigoferoid/millettioid clade</taxon>
        <taxon>Phaseoleae</taxon>
        <taxon>Cajanus</taxon>
    </lineage>
</organism>
<dbReference type="EMBL" id="KQ483734">
    <property type="protein sequence ID" value="KYP42106.1"/>
    <property type="molecule type" value="Genomic_DNA"/>
</dbReference>
<comment type="similarity">
    <text evidence="2 6">Belongs to the drug/metabolite transporter (DMT) superfamily. Plant drug/metabolite exporter (P-DME) (TC 2.A.7.4) family.</text>
</comment>
<dbReference type="AlphaFoldDB" id="A0A151RHR6"/>
<evidence type="ECO:0000256" key="6">
    <source>
        <dbReference type="RuleBase" id="RU363077"/>
    </source>
</evidence>
<dbReference type="Pfam" id="PF00892">
    <property type="entry name" value="EamA"/>
    <property type="match status" value="2"/>
</dbReference>
<feature type="transmembrane region" description="Helical" evidence="6">
    <location>
        <begin position="104"/>
        <end position="123"/>
    </location>
</feature>
<gene>
    <name evidence="8" type="ORF">KK1_036506</name>
</gene>
<feature type="transmembrane region" description="Helical" evidence="6">
    <location>
        <begin position="259"/>
        <end position="277"/>
    </location>
</feature>
<sequence>MKKVLHTLKPDILMVFVQIAFSAVNVVFKLAINDGMSMRIASAYRFAFASAFTVPVALIFDRKKRPKITWRVLILAFLCGLFGGSLFINLYLEALELTSATFMSAMVNLNPAITFILAISFGFEKLNLKVAEGRAKVIGTIIGISGAMVMTFFRGIEINIWSSKINLMHPHQNQNGHVALHHADFRSKLLGISCAIGSSCFFSSWFIIQAKMNAEYPSPRSSTALMTTMAAIQATAFTLCVERDWNQWKLGFNIRLLTVVYSGIVVSGIAVVIIAWCIKKRGPLFASVFNPLQILLVDIAAYLTLDEKLYLGSVLGAVMIVCGLYMVLWGNAQELKKKSRLVALGNTTRGESENVEVVSPALRSQ</sequence>
<dbReference type="GO" id="GO:0016020">
    <property type="term" value="C:membrane"/>
    <property type="evidence" value="ECO:0007669"/>
    <property type="project" value="UniProtKB-SubCell"/>
</dbReference>
<keyword evidence="3 6" id="KW-0812">Transmembrane</keyword>
<dbReference type="Gramene" id="C.cajan_38825.t">
    <property type="protein sequence ID" value="C.cajan_38825.t"/>
    <property type="gene ID" value="C.cajan_38825"/>
</dbReference>
<dbReference type="SUPFAM" id="SSF103481">
    <property type="entry name" value="Multidrug resistance efflux transporter EmrE"/>
    <property type="match status" value="2"/>
</dbReference>
<evidence type="ECO:0000256" key="2">
    <source>
        <dbReference type="ARBA" id="ARBA00007635"/>
    </source>
</evidence>
<accession>A0A151RHR6</accession>
<keyword evidence="5 6" id="KW-0472">Membrane</keyword>
<name>A0A151RHR6_CAJCA</name>
<feature type="transmembrane region" description="Helical" evidence="6">
    <location>
        <begin position="135"/>
        <end position="156"/>
    </location>
</feature>
<dbReference type="InterPro" id="IPR030184">
    <property type="entry name" value="WAT1-related"/>
</dbReference>
<reference evidence="8" key="1">
    <citation type="journal article" date="2012" name="Nat. Biotechnol.">
        <title>Draft genome sequence of pigeonpea (Cajanus cajan), an orphan legume crop of resource-poor farmers.</title>
        <authorList>
            <person name="Varshney R.K."/>
            <person name="Chen W."/>
            <person name="Li Y."/>
            <person name="Bharti A.K."/>
            <person name="Saxena R.K."/>
            <person name="Schlueter J.A."/>
            <person name="Donoghue M.T."/>
            <person name="Azam S."/>
            <person name="Fan G."/>
            <person name="Whaley A.M."/>
            <person name="Farmer A.D."/>
            <person name="Sheridan J."/>
            <person name="Iwata A."/>
            <person name="Tuteja R."/>
            <person name="Penmetsa R.V."/>
            <person name="Wu W."/>
            <person name="Upadhyaya H.D."/>
            <person name="Yang S.P."/>
            <person name="Shah T."/>
            <person name="Saxena K.B."/>
            <person name="Michael T."/>
            <person name="McCombie W.R."/>
            <person name="Yang B."/>
            <person name="Zhang G."/>
            <person name="Yang H."/>
            <person name="Wang J."/>
            <person name="Spillane C."/>
            <person name="Cook D.R."/>
            <person name="May G.D."/>
            <person name="Xu X."/>
            <person name="Jackson S.A."/>
        </authorList>
    </citation>
    <scope>NUCLEOTIDE SEQUENCE [LARGE SCALE GENOMIC DNA]</scope>
</reference>
<feature type="domain" description="EamA" evidence="7">
    <location>
        <begin position="11"/>
        <end position="151"/>
    </location>
</feature>
<feature type="transmembrane region" description="Helical" evidence="6">
    <location>
        <begin position="43"/>
        <end position="60"/>
    </location>
</feature>